<dbReference type="OrthoDB" id="5174711at2"/>
<gene>
    <name evidence="3" type="ORF">FB476_1075</name>
</gene>
<dbReference type="InterPro" id="IPR015168">
    <property type="entry name" value="SsuA/THI5"/>
</dbReference>
<name>A0A543KMD8_9MICO</name>
<feature type="chain" id="PRO_5038568495" evidence="1">
    <location>
        <begin position="31"/>
        <end position="342"/>
    </location>
</feature>
<proteinExistence type="predicted"/>
<keyword evidence="4" id="KW-1185">Reference proteome</keyword>
<dbReference type="PANTHER" id="PTHR30024">
    <property type="entry name" value="ALIPHATIC SULFONATES-BINDING PROTEIN-RELATED"/>
    <property type="match status" value="1"/>
</dbReference>
<dbReference type="AlphaFoldDB" id="A0A543KMD8"/>
<feature type="signal peptide" evidence="1">
    <location>
        <begin position="1"/>
        <end position="30"/>
    </location>
</feature>
<evidence type="ECO:0000313" key="3">
    <source>
        <dbReference type="EMBL" id="TQM96211.1"/>
    </source>
</evidence>
<dbReference type="EMBL" id="VFPU01000001">
    <property type="protein sequence ID" value="TQM96211.1"/>
    <property type="molecule type" value="Genomic_DNA"/>
</dbReference>
<keyword evidence="1" id="KW-0732">Signal</keyword>
<evidence type="ECO:0000256" key="1">
    <source>
        <dbReference type="SAM" id="SignalP"/>
    </source>
</evidence>
<dbReference type="SUPFAM" id="SSF53850">
    <property type="entry name" value="Periplasmic binding protein-like II"/>
    <property type="match status" value="1"/>
</dbReference>
<dbReference type="Gene3D" id="3.40.190.10">
    <property type="entry name" value="Periplasmic binding protein-like II"/>
    <property type="match status" value="2"/>
</dbReference>
<dbReference type="Pfam" id="PF09084">
    <property type="entry name" value="NMT1"/>
    <property type="match status" value="1"/>
</dbReference>
<reference evidence="3 4" key="1">
    <citation type="submission" date="2019-06" db="EMBL/GenBank/DDBJ databases">
        <title>Sequencing the genomes of 1000 actinobacteria strains.</title>
        <authorList>
            <person name="Klenk H.-P."/>
        </authorList>
    </citation>
    <scope>NUCLEOTIDE SEQUENCE [LARGE SCALE GENOMIC DNA]</scope>
    <source>
        <strain evidence="3 4">DSM 12362</strain>
    </source>
</reference>
<evidence type="ECO:0000313" key="4">
    <source>
        <dbReference type="Proteomes" id="UP000315133"/>
    </source>
</evidence>
<dbReference type="Proteomes" id="UP000315133">
    <property type="component" value="Unassembled WGS sequence"/>
</dbReference>
<comment type="caution">
    <text evidence="3">The sequence shown here is derived from an EMBL/GenBank/DDBJ whole genome shotgun (WGS) entry which is preliminary data.</text>
</comment>
<accession>A0A543KMD8</accession>
<evidence type="ECO:0000259" key="2">
    <source>
        <dbReference type="Pfam" id="PF09084"/>
    </source>
</evidence>
<sequence>MSPNTPQSFRRALPVLATATLLVASGCSSSADGEPEGGTIAIANFAGAGITVPDQIADAKGFFEERGITADFVQVTSAGTQLAALTSGSIDVAQNAVSQVMSAQQQGHDVKFFCGGVAKAWNVVMVKADSPIQSVDPENWKEGFKALEGTTFGLDSLGAGQEAYFRALAADARVDMSTIELVAVGTVGEAAATLASGRVDAIFGYPFVQQSEVAAGNARVAVDMVASGHQLPYHTGYFATTTWLEENPELARNFCEAITEADDYVNDEANVDDVVSFLVEDFGLDQAVAEQFAGPDGVTSIFSPELDCTAINLSAEHAEAAGLVETDPQLRCEDMLWDGMDG</sequence>
<feature type="domain" description="SsuA/THI5-like" evidence="2">
    <location>
        <begin position="56"/>
        <end position="265"/>
    </location>
</feature>
<protein>
    <submittedName>
        <fullName evidence="3">ABC-type nitrate/sulfonate/bicarbonate transport system substrate-binding protein</fullName>
    </submittedName>
</protein>
<organism evidence="3 4">
    <name type="scientific">Ornithinimicrobium humiphilum</name>
    <dbReference type="NCBI Taxonomy" id="125288"/>
    <lineage>
        <taxon>Bacteria</taxon>
        <taxon>Bacillati</taxon>
        <taxon>Actinomycetota</taxon>
        <taxon>Actinomycetes</taxon>
        <taxon>Micrococcales</taxon>
        <taxon>Ornithinimicrobiaceae</taxon>
        <taxon>Ornithinimicrobium</taxon>
    </lineage>
</organism>
<dbReference type="RefSeq" id="WP_141817861.1">
    <property type="nucleotide sequence ID" value="NZ_BAAAIL010000003.1"/>
</dbReference>